<evidence type="ECO:0000313" key="3">
    <source>
        <dbReference type="Proteomes" id="UP001430172"/>
    </source>
</evidence>
<dbReference type="RefSeq" id="WP_204129648.1">
    <property type="nucleotide sequence ID" value="NZ_JAFDVD010000003.1"/>
</dbReference>
<organism evidence="2 3">
    <name type="scientific">Phycicoccus sonneratiae</name>
    <dbReference type="NCBI Taxonomy" id="2807628"/>
    <lineage>
        <taxon>Bacteria</taxon>
        <taxon>Bacillati</taxon>
        <taxon>Actinomycetota</taxon>
        <taxon>Actinomycetes</taxon>
        <taxon>Micrococcales</taxon>
        <taxon>Intrasporangiaceae</taxon>
        <taxon>Phycicoccus</taxon>
    </lineage>
</organism>
<dbReference type="Proteomes" id="UP001430172">
    <property type="component" value="Unassembled WGS sequence"/>
</dbReference>
<evidence type="ECO:0000313" key="2">
    <source>
        <dbReference type="EMBL" id="MBM6399175.1"/>
    </source>
</evidence>
<accession>A0ABS2CHB7</accession>
<feature type="chain" id="PRO_5046109868" evidence="1">
    <location>
        <begin position="22"/>
        <end position="156"/>
    </location>
</feature>
<comment type="caution">
    <text evidence="2">The sequence shown here is derived from an EMBL/GenBank/DDBJ whole genome shotgun (WGS) entry which is preliminary data.</text>
</comment>
<proteinExistence type="predicted"/>
<protein>
    <submittedName>
        <fullName evidence="2">Peptidase inhibitor family I36 protein</fullName>
    </submittedName>
</protein>
<keyword evidence="1" id="KW-0732">Signal</keyword>
<dbReference type="Pfam" id="PF03995">
    <property type="entry name" value="Inhibitor_I36"/>
    <property type="match status" value="1"/>
</dbReference>
<feature type="signal peptide" evidence="1">
    <location>
        <begin position="1"/>
        <end position="21"/>
    </location>
</feature>
<keyword evidence="3" id="KW-1185">Reference proteome</keyword>
<sequence>MTIFTKTRLGLGAAVATAALAAAVPLAAPASASTSQCDYGRMCIWQYGDATGMYGSFAKGTSDLGVALGGKMDDKASYVYNHDSEPWCVYQYKNQGGHAMMVPAGKKASIVNIIDPRDGFTWDNRVSSLRPALHFVPPRNPGAAYYACQGDYIVLR</sequence>
<dbReference type="Gene3D" id="2.60.20.10">
    <property type="entry name" value="Crystallins"/>
    <property type="match status" value="1"/>
</dbReference>
<evidence type="ECO:0000256" key="1">
    <source>
        <dbReference type="SAM" id="SignalP"/>
    </source>
</evidence>
<name>A0ABS2CHB7_9MICO</name>
<dbReference type="EMBL" id="JAFDVD010000003">
    <property type="protein sequence ID" value="MBM6399175.1"/>
    <property type="molecule type" value="Genomic_DNA"/>
</dbReference>
<gene>
    <name evidence="2" type="ORF">JQN70_02115</name>
</gene>
<reference evidence="2" key="1">
    <citation type="submission" date="2021-02" db="EMBL/GenBank/DDBJ databases">
        <title>Phycicoccus sp. MQZ13P-5T, whole genome shotgun sequence.</title>
        <authorList>
            <person name="Tuo L."/>
        </authorList>
    </citation>
    <scope>NUCLEOTIDE SEQUENCE</scope>
    <source>
        <strain evidence="2">MQZ13P-5</strain>
    </source>
</reference>